<proteinExistence type="predicted"/>
<feature type="transmembrane region" description="Helical" evidence="1">
    <location>
        <begin position="82"/>
        <end position="103"/>
    </location>
</feature>
<dbReference type="InterPro" id="IPR036259">
    <property type="entry name" value="MFS_trans_sf"/>
</dbReference>
<protein>
    <recommendedName>
        <fullName evidence="3">Major facilitator superfamily (MFS) profile domain-containing protein</fullName>
    </recommendedName>
</protein>
<dbReference type="Gene3D" id="1.20.1250.20">
    <property type="entry name" value="MFS general substrate transporter like domains"/>
    <property type="match status" value="1"/>
</dbReference>
<dbReference type="GO" id="GO:0022857">
    <property type="term" value="F:transmembrane transporter activity"/>
    <property type="evidence" value="ECO:0007669"/>
    <property type="project" value="InterPro"/>
</dbReference>
<keyword evidence="1" id="KW-0472">Membrane</keyword>
<dbReference type="SUPFAM" id="SSF103473">
    <property type="entry name" value="MFS general substrate transporter"/>
    <property type="match status" value="1"/>
</dbReference>
<reference evidence="2" key="1">
    <citation type="submission" date="2021-01" db="EMBL/GenBank/DDBJ databases">
        <authorList>
            <person name="Corre E."/>
            <person name="Pelletier E."/>
            <person name="Niang G."/>
            <person name="Scheremetjew M."/>
            <person name="Finn R."/>
            <person name="Kale V."/>
            <person name="Holt S."/>
            <person name="Cochrane G."/>
            <person name="Meng A."/>
            <person name="Brown T."/>
            <person name="Cohen L."/>
        </authorList>
    </citation>
    <scope>NUCLEOTIDE SEQUENCE</scope>
    <source>
        <strain evidence="2">CCMP 769</strain>
    </source>
</reference>
<dbReference type="Pfam" id="PF07690">
    <property type="entry name" value="MFS_1"/>
    <property type="match status" value="1"/>
</dbReference>
<evidence type="ECO:0000313" key="2">
    <source>
        <dbReference type="EMBL" id="CAE0067429.1"/>
    </source>
</evidence>
<feature type="transmembrane region" description="Helical" evidence="1">
    <location>
        <begin position="109"/>
        <end position="128"/>
    </location>
</feature>
<feature type="transmembrane region" description="Helical" evidence="1">
    <location>
        <begin position="273"/>
        <end position="299"/>
    </location>
</feature>
<evidence type="ECO:0000256" key="1">
    <source>
        <dbReference type="SAM" id="Phobius"/>
    </source>
</evidence>
<feature type="transmembrane region" description="Helical" evidence="1">
    <location>
        <begin position="412"/>
        <end position="430"/>
    </location>
</feature>
<dbReference type="AlphaFoldDB" id="A0A7S3EP60"/>
<dbReference type="EMBL" id="HBHW01045787">
    <property type="protein sequence ID" value="CAE0067429.1"/>
    <property type="molecule type" value="Transcribed_RNA"/>
</dbReference>
<feature type="transmembrane region" description="Helical" evidence="1">
    <location>
        <begin position="52"/>
        <end position="75"/>
    </location>
</feature>
<feature type="transmembrane region" description="Helical" evidence="1">
    <location>
        <begin position="166"/>
        <end position="195"/>
    </location>
</feature>
<feature type="transmembrane region" description="Helical" evidence="1">
    <location>
        <begin position="140"/>
        <end position="160"/>
    </location>
</feature>
<feature type="transmembrane region" description="Helical" evidence="1">
    <location>
        <begin position="311"/>
        <end position="331"/>
    </location>
</feature>
<accession>A0A7S3EP60</accession>
<feature type="transmembrane region" description="Helical" evidence="1">
    <location>
        <begin position="17"/>
        <end position="40"/>
    </location>
</feature>
<gene>
    <name evidence="2" type="ORF">RMAR00112_LOCUS35508</name>
</gene>
<organism evidence="2">
    <name type="scientific">Rhodosorus marinus</name>
    <dbReference type="NCBI Taxonomy" id="101924"/>
    <lineage>
        <taxon>Eukaryota</taxon>
        <taxon>Rhodophyta</taxon>
        <taxon>Stylonematophyceae</taxon>
        <taxon>Stylonematales</taxon>
        <taxon>Stylonemataceae</taxon>
        <taxon>Rhodosorus</taxon>
    </lineage>
</organism>
<sequence>MGEDGVGKNLNTLRWRLYIPISCILCFVFGSTYSLSAFSLSLREHDPSMLSAFTSGLSIQSFVAAITLCAGAYFLDFYPKRLGQFTMFGVLAMLFQSVAAYAVKVHNAGLMSLALSIEGLGVGAVYLVGVEHTARWMPDAPGLAMGISMGSMGLGQIFGAKCYDAMAVWLGGVVNGMHATTAVFTIPTFVAALIIRYPPEGWDPRSVEEIALLGDKVMSNNTGVRLGGKLLVQWQFYCLLWIVAMGAGPSFGILSGFPAVLNGLFGMSPGQAASWFAAMSVVSMVTRFCTGILADMCGFGTGFFWSGGKNLSIIIFSLQSLAFMLIGMFYHAGSFSGVMLCISITFMSFSGAGVLAAIMCRQMFAPRNAAVVFGIAAGLTDGLATMLFGMYMAAVEDAAAVSAEPAEVYLSYFSNVVGWSVVGVICSFLMNKCKAAFEEQLDNGVVVEYKEVARGEDVATVENGQLVTKPIGTGTELEDASPNFACSGRSLSLSVGRSLTAVLKSDMDT</sequence>
<keyword evidence="1" id="KW-0812">Transmembrane</keyword>
<evidence type="ECO:0008006" key="3">
    <source>
        <dbReference type="Google" id="ProtNLM"/>
    </source>
</evidence>
<name>A0A7S3EP60_9RHOD</name>
<keyword evidence="1" id="KW-1133">Transmembrane helix</keyword>
<feature type="transmembrane region" description="Helical" evidence="1">
    <location>
        <begin position="337"/>
        <end position="358"/>
    </location>
</feature>
<dbReference type="InterPro" id="IPR011701">
    <property type="entry name" value="MFS"/>
</dbReference>
<feature type="transmembrane region" description="Helical" evidence="1">
    <location>
        <begin position="236"/>
        <end position="261"/>
    </location>
</feature>
<feature type="transmembrane region" description="Helical" evidence="1">
    <location>
        <begin position="370"/>
        <end position="392"/>
    </location>
</feature>